<gene>
    <name evidence="2" type="ORF">HLH36_05120</name>
</gene>
<proteinExistence type="predicted"/>
<reference evidence="2 3" key="1">
    <citation type="submission" date="2020-04" db="EMBL/GenBank/DDBJ databases">
        <title>Description of novel Gluconacetobacter.</title>
        <authorList>
            <person name="Sombolestani A."/>
        </authorList>
    </citation>
    <scope>NUCLEOTIDE SEQUENCE [LARGE SCALE GENOMIC DNA]</scope>
    <source>
        <strain evidence="2 3">LMG 27801</strain>
    </source>
</reference>
<keyword evidence="3" id="KW-1185">Reference proteome</keyword>
<dbReference type="EMBL" id="JABEQD010000002">
    <property type="protein sequence ID" value="MBB2167740.1"/>
    <property type="molecule type" value="Genomic_DNA"/>
</dbReference>
<sequence>MREHNHAGPRRPMPTPAPGPFDPNDPIPGDVPDEDPFEPDDDDEGPVL</sequence>
<feature type="region of interest" description="Disordered" evidence="1">
    <location>
        <begin position="1"/>
        <end position="48"/>
    </location>
</feature>
<evidence type="ECO:0000313" key="3">
    <source>
        <dbReference type="Proteomes" id="UP000559860"/>
    </source>
</evidence>
<feature type="compositionally biased region" description="Pro residues" evidence="1">
    <location>
        <begin position="11"/>
        <end position="26"/>
    </location>
</feature>
<comment type="caution">
    <text evidence="2">The sequence shown here is derived from an EMBL/GenBank/DDBJ whole genome shotgun (WGS) entry which is preliminary data.</text>
</comment>
<organism evidence="2 3">
    <name type="scientific">Gluconacetobacter aggeris</name>
    <dbReference type="NCBI Taxonomy" id="1286186"/>
    <lineage>
        <taxon>Bacteria</taxon>
        <taxon>Pseudomonadati</taxon>
        <taxon>Pseudomonadota</taxon>
        <taxon>Alphaproteobacteria</taxon>
        <taxon>Acetobacterales</taxon>
        <taxon>Acetobacteraceae</taxon>
        <taxon>Gluconacetobacter</taxon>
    </lineage>
</organism>
<name>A0A7W4IRI2_9PROT</name>
<feature type="compositionally biased region" description="Acidic residues" evidence="1">
    <location>
        <begin position="31"/>
        <end position="48"/>
    </location>
</feature>
<dbReference type="AlphaFoldDB" id="A0A7W4IRI2"/>
<dbReference type="RefSeq" id="WP_182985343.1">
    <property type="nucleotide sequence ID" value="NZ_JABEQD010000002.1"/>
</dbReference>
<protein>
    <submittedName>
        <fullName evidence="2">Uncharacterized protein</fullName>
    </submittedName>
</protein>
<dbReference type="Proteomes" id="UP000559860">
    <property type="component" value="Unassembled WGS sequence"/>
</dbReference>
<accession>A0A7W4IRI2</accession>
<evidence type="ECO:0000313" key="2">
    <source>
        <dbReference type="EMBL" id="MBB2167740.1"/>
    </source>
</evidence>
<evidence type="ECO:0000256" key="1">
    <source>
        <dbReference type="SAM" id="MobiDB-lite"/>
    </source>
</evidence>